<dbReference type="GeneID" id="93522104"/>
<dbReference type="Gene3D" id="3.40.109.10">
    <property type="entry name" value="NADH Oxidase"/>
    <property type="match status" value="1"/>
</dbReference>
<gene>
    <name evidence="8" type="primary">nfrA1_3</name>
    <name evidence="8" type="ORF">ERS852380_04041</name>
</gene>
<evidence type="ECO:0000256" key="4">
    <source>
        <dbReference type="ARBA" id="ARBA00023002"/>
    </source>
</evidence>
<keyword evidence="2 5" id="KW-0285">Flavoprotein</keyword>
<dbReference type="Proteomes" id="UP000095455">
    <property type="component" value="Unassembled WGS sequence"/>
</dbReference>
<dbReference type="OMA" id="AHFNQPM"/>
<dbReference type="AlphaFoldDB" id="A0A8D9LDQ2"/>
<keyword evidence="5" id="KW-0521">NADP</keyword>
<evidence type="ECO:0000256" key="6">
    <source>
        <dbReference type="SAM" id="Coils"/>
    </source>
</evidence>
<evidence type="ECO:0000256" key="5">
    <source>
        <dbReference type="PIRNR" id="PIRNR005426"/>
    </source>
</evidence>
<evidence type="ECO:0000259" key="7">
    <source>
        <dbReference type="Pfam" id="PF00881"/>
    </source>
</evidence>
<dbReference type="InterPro" id="IPR016446">
    <property type="entry name" value="Flavin_OxRdtase_Frp"/>
</dbReference>
<evidence type="ECO:0000256" key="2">
    <source>
        <dbReference type="ARBA" id="ARBA00022630"/>
    </source>
</evidence>
<evidence type="ECO:0000313" key="9">
    <source>
        <dbReference type="Proteomes" id="UP000095455"/>
    </source>
</evidence>
<comment type="caution">
    <text evidence="8">The sequence shown here is derived from an EMBL/GenBank/DDBJ whole genome shotgun (WGS) entry which is preliminary data.</text>
</comment>
<evidence type="ECO:0000313" key="8">
    <source>
        <dbReference type="EMBL" id="CUP15743.1"/>
    </source>
</evidence>
<keyword evidence="4 5" id="KW-0560">Oxidoreductase</keyword>
<feature type="domain" description="Nitroreductase" evidence="7">
    <location>
        <begin position="6"/>
        <end position="160"/>
    </location>
</feature>
<reference evidence="8 9" key="1">
    <citation type="submission" date="2015-09" db="EMBL/GenBank/DDBJ databases">
        <authorList>
            <consortium name="Pathogen Informatics"/>
        </authorList>
    </citation>
    <scope>NUCLEOTIDE SEQUENCE [LARGE SCALE GENOMIC DNA]</scope>
    <source>
        <strain evidence="8 9">2789STDY5608822</strain>
    </source>
</reference>
<evidence type="ECO:0000256" key="3">
    <source>
        <dbReference type="ARBA" id="ARBA00022643"/>
    </source>
</evidence>
<dbReference type="EC" id="1.5.1.38" evidence="8"/>
<protein>
    <submittedName>
        <fullName evidence="8">FMN reductase (NADPH)</fullName>
        <ecNumber evidence="8">1.5.1.38</ecNumber>
    </submittedName>
</protein>
<evidence type="ECO:0000256" key="1">
    <source>
        <dbReference type="ARBA" id="ARBA00008366"/>
    </source>
</evidence>
<dbReference type="GO" id="GO:0052873">
    <property type="term" value="F:FMN reductase (NADPH) activity"/>
    <property type="evidence" value="ECO:0007669"/>
    <property type="project" value="UniProtKB-EC"/>
</dbReference>
<feature type="coiled-coil region" evidence="6">
    <location>
        <begin position="191"/>
        <end position="218"/>
    </location>
</feature>
<name>A0A8D9LDQ2_PARDI</name>
<dbReference type="PANTHER" id="PTHR43425:SF2">
    <property type="entry name" value="OXYGEN-INSENSITIVE NADPH NITROREDUCTASE"/>
    <property type="match status" value="1"/>
</dbReference>
<dbReference type="Pfam" id="PF00881">
    <property type="entry name" value="Nitroreductase"/>
    <property type="match status" value="1"/>
</dbReference>
<dbReference type="InterPro" id="IPR029479">
    <property type="entry name" value="Nitroreductase"/>
</dbReference>
<accession>A0A8D9LDQ2</accession>
<keyword evidence="3 5" id="KW-0288">FMN</keyword>
<dbReference type="PANTHER" id="PTHR43425">
    <property type="entry name" value="OXYGEN-INSENSITIVE NADPH NITROREDUCTASE"/>
    <property type="match status" value="1"/>
</dbReference>
<dbReference type="SUPFAM" id="SSF55469">
    <property type="entry name" value="FMN-dependent nitroreductase-like"/>
    <property type="match status" value="1"/>
</dbReference>
<comment type="similarity">
    <text evidence="1 5">Belongs to the flavin oxidoreductase frp family.</text>
</comment>
<dbReference type="PIRSF" id="PIRSF005426">
    <property type="entry name" value="Frp"/>
    <property type="match status" value="1"/>
</dbReference>
<dbReference type="InterPro" id="IPR000415">
    <property type="entry name" value="Nitroreductase-like"/>
</dbReference>
<sequence>MLECMKNRRSIRKYTDQDIPESLLNELLEVATRASNTGNMQLYSVVVTRDPANKEKLAPAHFNQPMITGAPVVLTFCADANRFVKWAECRKAEAGFDNLQTFIASTIDAMLFAQSFCNAAEEKGLGICYLGTTAYNADQIIEALSLPRLVVPIVTVTVGYPAEPIPAQVERLPLAAVVQNETYTDFTPASIDALYGEKEALEVNKQFVRENNKETLAQVFTDVRYTKKNSEYFSEVLLKVLKQQGFMK</sequence>
<keyword evidence="6" id="KW-0175">Coiled coil</keyword>
<dbReference type="RefSeq" id="WP_011966699.1">
    <property type="nucleotide sequence ID" value="NZ_CABMKT010000001.1"/>
</dbReference>
<organism evidence="8 9">
    <name type="scientific">Parabacteroides distasonis</name>
    <dbReference type="NCBI Taxonomy" id="823"/>
    <lineage>
        <taxon>Bacteria</taxon>
        <taxon>Pseudomonadati</taxon>
        <taxon>Bacteroidota</taxon>
        <taxon>Bacteroidia</taxon>
        <taxon>Bacteroidales</taxon>
        <taxon>Tannerellaceae</taxon>
        <taxon>Parabacteroides</taxon>
    </lineage>
</organism>
<proteinExistence type="inferred from homology"/>
<dbReference type="EMBL" id="CYYK01000019">
    <property type="protein sequence ID" value="CUP15743.1"/>
    <property type="molecule type" value="Genomic_DNA"/>
</dbReference>